<comment type="caution">
    <text evidence="4">The sequence shown here is derived from an EMBL/GenBank/DDBJ whole genome shotgun (WGS) entry which is preliminary data.</text>
</comment>
<dbReference type="EMBL" id="LRBP01000017">
    <property type="protein sequence ID" value="OII73089.1"/>
    <property type="molecule type" value="Genomic_DNA"/>
</dbReference>
<dbReference type="GO" id="GO:0006493">
    <property type="term" value="P:protein O-linked glycosylation"/>
    <property type="evidence" value="ECO:0007669"/>
    <property type="project" value="TreeGrafter"/>
</dbReference>
<evidence type="ECO:0000256" key="1">
    <source>
        <dbReference type="ARBA" id="ARBA00023157"/>
    </source>
</evidence>
<feature type="transmembrane region" description="Helical" evidence="2">
    <location>
        <begin position="18"/>
        <end position="34"/>
    </location>
</feature>
<name>A0A1J4MFW0_9CRYT</name>
<organism evidence="4 5">
    <name type="scientific">Cryptosporidium ubiquitum</name>
    <dbReference type="NCBI Taxonomy" id="857276"/>
    <lineage>
        <taxon>Eukaryota</taxon>
        <taxon>Sar</taxon>
        <taxon>Alveolata</taxon>
        <taxon>Apicomplexa</taxon>
        <taxon>Conoidasida</taxon>
        <taxon>Coccidia</taxon>
        <taxon>Eucoccidiorida</taxon>
        <taxon>Eimeriorina</taxon>
        <taxon>Cryptosporidiidae</taxon>
        <taxon>Cryptosporidium</taxon>
    </lineage>
</organism>
<keyword evidence="5" id="KW-1185">Reference proteome</keyword>
<dbReference type="InterPro" id="IPR001173">
    <property type="entry name" value="Glyco_trans_2-like"/>
</dbReference>
<dbReference type="InterPro" id="IPR029044">
    <property type="entry name" value="Nucleotide-diphossugar_trans"/>
</dbReference>
<keyword evidence="2" id="KW-0812">Transmembrane</keyword>
<gene>
    <name evidence="4" type="ORF">cubi_02320</name>
</gene>
<proteinExistence type="predicted"/>
<keyword evidence="2" id="KW-0472">Membrane</keyword>
<dbReference type="PANTHER" id="PTHR11675:SF119">
    <property type="entry name" value="POLYPEPTIDE N-ACETYLGALACTOSAMINYLTRANSFERASE 2"/>
    <property type="match status" value="1"/>
</dbReference>
<dbReference type="PANTHER" id="PTHR11675">
    <property type="entry name" value="N-ACETYLGALACTOSAMINYLTRANSFERASE"/>
    <property type="match status" value="1"/>
</dbReference>
<feature type="transmembrane region" description="Helical" evidence="2">
    <location>
        <begin position="40"/>
        <end position="60"/>
    </location>
</feature>
<accession>A0A1J4MFW0</accession>
<feature type="transmembrane region" description="Helical" evidence="2">
    <location>
        <begin position="123"/>
        <end position="141"/>
    </location>
</feature>
<dbReference type="InterPro" id="IPR035992">
    <property type="entry name" value="Ricin_B-like_lectins"/>
</dbReference>
<evidence type="ECO:0000256" key="2">
    <source>
        <dbReference type="SAM" id="Phobius"/>
    </source>
</evidence>
<evidence type="ECO:0000313" key="5">
    <source>
        <dbReference type="Proteomes" id="UP000186176"/>
    </source>
</evidence>
<protein>
    <recommendedName>
        <fullName evidence="3">Glycosyltransferase 2-like domain-containing protein</fullName>
    </recommendedName>
</protein>
<reference evidence="4 5" key="1">
    <citation type="submission" date="2016-10" db="EMBL/GenBank/DDBJ databases">
        <title>Reductive evolution of mitochondrial metabolism and differential evolution of invasion-related proteins in Cryptosporidium.</title>
        <authorList>
            <person name="Liu S."/>
            <person name="Roellig D.M."/>
            <person name="Guo Y."/>
            <person name="Li N."/>
            <person name="Frace M.A."/>
            <person name="Tang K."/>
            <person name="Zhang L."/>
            <person name="Feng Y."/>
            <person name="Xiao L."/>
        </authorList>
    </citation>
    <scope>NUCLEOTIDE SEQUENCE [LARGE SCALE GENOMIC DNA]</scope>
    <source>
        <strain evidence="4">39726</strain>
    </source>
</reference>
<keyword evidence="2" id="KW-1133">Transmembrane helix</keyword>
<keyword evidence="1" id="KW-1015">Disulfide bond</keyword>
<dbReference type="OrthoDB" id="416652at2759"/>
<dbReference type="Proteomes" id="UP000186176">
    <property type="component" value="Unassembled WGS sequence"/>
</dbReference>
<dbReference type="GO" id="GO:0005794">
    <property type="term" value="C:Golgi apparatus"/>
    <property type="evidence" value="ECO:0007669"/>
    <property type="project" value="TreeGrafter"/>
</dbReference>
<dbReference type="GO" id="GO:0004653">
    <property type="term" value="F:polypeptide N-acetylgalactosaminyltransferase activity"/>
    <property type="evidence" value="ECO:0007669"/>
    <property type="project" value="TreeGrafter"/>
</dbReference>
<dbReference type="PROSITE" id="PS50231">
    <property type="entry name" value="RICIN_B_LECTIN"/>
    <property type="match status" value="1"/>
</dbReference>
<dbReference type="VEuPathDB" id="CryptoDB:cubi_02320"/>
<dbReference type="Gene3D" id="3.90.550.10">
    <property type="entry name" value="Spore Coat Polysaccharide Biosynthesis Protein SpsA, Chain A"/>
    <property type="match status" value="1"/>
</dbReference>
<dbReference type="AlphaFoldDB" id="A0A1J4MFW0"/>
<dbReference type="RefSeq" id="XP_028874453.1">
    <property type="nucleotide sequence ID" value="XM_029019332.1"/>
</dbReference>
<feature type="domain" description="Glycosyltransferase 2-like" evidence="3">
    <location>
        <begin position="275"/>
        <end position="402"/>
    </location>
</feature>
<dbReference type="Pfam" id="PF00535">
    <property type="entry name" value="Glycos_transf_2"/>
    <property type="match status" value="1"/>
</dbReference>
<evidence type="ECO:0000313" key="4">
    <source>
        <dbReference type="EMBL" id="OII73089.1"/>
    </source>
</evidence>
<dbReference type="SUPFAM" id="SSF50370">
    <property type="entry name" value="Ricin B-like lectins"/>
    <property type="match status" value="1"/>
</dbReference>
<dbReference type="GeneID" id="39979111"/>
<dbReference type="SUPFAM" id="SSF53448">
    <property type="entry name" value="Nucleotide-diphospho-sugar transferases"/>
    <property type="match status" value="1"/>
</dbReference>
<sequence>MKFKIFSSRIIKLGKNRVFCRTFLITILIFLIFFSKRRLAIDLLLIAELVLIDVFFSKCLRKKKVVNYPRNSKSLTSGEKNDIELKKFSSNNSNNSEKQQKTIKRSVDDKRFRKIGRKKSKGYGWMLTIIASLILIFTSFYESWITNIVGKKHSNKQEIISSKDQYSVESRYLNKIFRYSPPINLSVLEFSNWLLNNWSYRSISNPRSSFSDYLNIETKVIEYIETEFDTFINLKKETSLPNVNNEIKSSNLNDLTRSTNSVSGLGNYNENDRISIVIPAYNEDEFISKTIIYTIEATPVELLREIIVVDDFSENPVHEILEKELPENYKRYVKIIRLNKCEGLIRSKIIGADAALGPNIFFLDGHCKPKKGWSEALVKSIRENYKRIVCPIVQSISNTDWSDIGTAGAKMMIEWNFAFHWYDDGLPEIPITSGGILMITKRWWEESGKYDPGMLYWGGENIEQSFRVWLCGGEIHVVRNSLVGHIFDRNNLNKRNQDFEYKKMLIDNMNTNHQRTAFVWLSEQFYETYFKNYHVMGYLPLSYTKGLSERLSLKYILKCKPFEWYLKKFRPAFERQHELYYDFHHIQHLKSRLCLSTLNKQEDKIDIEKTNEIEIPMTVVPNDVSRYNIKTTTDYDILTLKTCNYLDESQKWSFILGNRMLYNYKSRKCLDKVISVNLIEKIKSEDYIELIKSLKSNTILKLPLLYECDWNLVMRARNYNQFWAWKNNKNKNGRIVNWAGDEHISNTTGGAEEFKVPINKGL</sequence>
<evidence type="ECO:0000259" key="3">
    <source>
        <dbReference type="Pfam" id="PF00535"/>
    </source>
</evidence>